<evidence type="ECO:0000313" key="2">
    <source>
        <dbReference type="EMBL" id="KAF9610749.1"/>
    </source>
</evidence>
<keyword evidence="3" id="KW-1185">Reference proteome</keyword>
<reference evidence="2 3" key="1">
    <citation type="submission" date="2020-10" db="EMBL/GenBank/DDBJ databases">
        <title>The Coptis chinensis genome and diversification of protoberbering-type alkaloids.</title>
        <authorList>
            <person name="Wang B."/>
            <person name="Shu S."/>
            <person name="Song C."/>
            <person name="Liu Y."/>
        </authorList>
    </citation>
    <scope>NUCLEOTIDE SEQUENCE [LARGE SCALE GENOMIC DNA]</scope>
    <source>
        <strain evidence="2">HL-2020</strain>
        <tissue evidence="2">Leaf</tissue>
    </source>
</reference>
<dbReference type="AlphaFoldDB" id="A0A835M1I7"/>
<dbReference type="Proteomes" id="UP000631114">
    <property type="component" value="Unassembled WGS sequence"/>
</dbReference>
<dbReference type="Pfam" id="PF07734">
    <property type="entry name" value="FBA_1"/>
    <property type="match status" value="1"/>
</dbReference>
<accession>A0A835M1I7</accession>
<comment type="caution">
    <text evidence="2">The sequence shown here is derived from an EMBL/GenBank/DDBJ whole genome shotgun (WGS) entry which is preliminary data.</text>
</comment>
<dbReference type="InterPro" id="IPR017451">
    <property type="entry name" value="F-box-assoc_interact_dom"/>
</dbReference>
<dbReference type="InterPro" id="IPR006527">
    <property type="entry name" value="F-box-assoc_dom_typ1"/>
</dbReference>
<proteinExistence type="predicted"/>
<evidence type="ECO:0000313" key="3">
    <source>
        <dbReference type="Proteomes" id="UP000631114"/>
    </source>
</evidence>
<dbReference type="EMBL" id="JADFTS010000004">
    <property type="protein sequence ID" value="KAF9610749.1"/>
    <property type="molecule type" value="Genomic_DNA"/>
</dbReference>
<organism evidence="2 3">
    <name type="scientific">Coptis chinensis</name>
    <dbReference type="NCBI Taxonomy" id="261450"/>
    <lineage>
        <taxon>Eukaryota</taxon>
        <taxon>Viridiplantae</taxon>
        <taxon>Streptophyta</taxon>
        <taxon>Embryophyta</taxon>
        <taxon>Tracheophyta</taxon>
        <taxon>Spermatophyta</taxon>
        <taxon>Magnoliopsida</taxon>
        <taxon>Ranunculales</taxon>
        <taxon>Ranunculaceae</taxon>
        <taxon>Coptidoideae</taxon>
        <taxon>Coptis</taxon>
    </lineage>
</organism>
<feature type="domain" description="F-box associated beta-propeller type 1" evidence="1">
    <location>
        <begin position="1"/>
        <end position="104"/>
    </location>
</feature>
<protein>
    <recommendedName>
        <fullName evidence="1">F-box associated beta-propeller type 1 domain-containing protein</fullName>
    </recommendedName>
</protein>
<dbReference type="OrthoDB" id="10257471at2759"/>
<sequence length="281" mass="31989">MFLNGAIHWIAKSKNKYRETLISFSIKEKVFREFSSPMDEYDFMTVGVLGGELCVLCKTYGIDLDIWVMKNYGLSDSWVKPFAMERTIKMSVSDSCSSHLLYNKRNPRPLCFAKSGEVLLRDGNVTFCRGCQRSGTAMRRCLGILKPKFVNVTRESWEELDSKEIAKGAVSLRWLLWPNIDGNSWLSLVADSPRIVLNPNPSPFSFRGVQVQIPTEAIADIALDDPFVKDIDPKTWAVSGFVPRVVPLPVSSPTELPKAERFRRLAFVERDERLQKKSKKM</sequence>
<gene>
    <name evidence="2" type="ORF">IFM89_024605</name>
</gene>
<dbReference type="NCBIfam" id="TIGR01640">
    <property type="entry name" value="F_box_assoc_1"/>
    <property type="match status" value="1"/>
</dbReference>
<evidence type="ECO:0000259" key="1">
    <source>
        <dbReference type="Pfam" id="PF07734"/>
    </source>
</evidence>
<name>A0A835M1I7_9MAGN</name>